<sequence>MKKIIVITHYTLAKGYQETLTGLTSDRKIVSSICAYMDNEGTDELKDRISKLLNPDDEFYLLTDLGFGSVNQVVSQFMSDNVHVITGVNLPFTLELALAVKNNQPINIANMVDEARQQLFQVSTIDSTGDDDDE</sequence>
<dbReference type="Proteomes" id="UP000033682">
    <property type="component" value="Unassembled WGS sequence"/>
</dbReference>
<evidence type="ECO:0000313" key="4">
    <source>
        <dbReference type="Proteomes" id="UP000033682"/>
    </source>
</evidence>
<dbReference type="STRING" id="303541.JF72_13480"/>
<keyword evidence="4" id="KW-1185">Reference proteome</keyword>
<gene>
    <name evidence="3" type="ORF">JF72_13480</name>
</gene>
<dbReference type="GO" id="GO:0016020">
    <property type="term" value="C:membrane"/>
    <property type="evidence" value="ECO:0007669"/>
    <property type="project" value="InterPro"/>
</dbReference>
<dbReference type="PROSITE" id="PS51096">
    <property type="entry name" value="PTS_EIIA_TYPE_4"/>
    <property type="match status" value="1"/>
</dbReference>
<organism evidence="3 4">
    <name type="scientific">Lactobacillus apis</name>
    <dbReference type="NCBI Taxonomy" id="303541"/>
    <lineage>
        <taxon>Bacteria</taxon>
        <taxon>Bacillati</taxon>
        <taxon>Bacillota</taxon>
        <taxon>Bacilli</taxon>
        <taxon>Lactobacillales</taxon>
        <taxon>Lactobacillaceae</taxon>
        <taxon>Lactobacillus</taxon>
    </lineage>
</organism>
<keyword evidence="1" id="KW-0808">Transferase</keyword>
<evidence type="ECO:0000259" key="2">
    <source>
        <dbReference type="PROSITE" id="PS51096"/>
    </source>
</evidence>
<comment type="caution">
    <text evidence="3">The sequence shown here is derived from an EMBL/GenBank/DDBJ whole genome shotgun (WGS) entry which is preliminary data.</text>
</comment>
<dbReference type="Pfam" id="PF03610">
    <property type="entry name" value="EIIA-man"/>
    <property type="match status" value="1"/>
</dbReference>
<reference evidence="3 4" key="1">
    <citation type="submission" date="2015-01" db="EMBL/GenBank/DDBJ databases">
        <title>Comparative genomics of the lactic acid bacteria isolated from the honey bee gut.</title>
        <authorList>
            <person name="Ellegaard K.M."/>
            <person name="Tamarit D."/>
            <person name="Javelind E."/>
            <person name="Olofsson T."/>
            <person name="Andersson S.G."/>
            <person name="Vasquez A."/>
        </authorList>
    </citation>
    <scope>NUCLEOTIDE SEQUENCE [LARGE SCALE GENOMIC DNA]</scope>
    <source>
        <strain evidence="3 4">Hma11</strain>
    </source>
</reference>
<dbReference type="PATRIC" id="fig|303541.3.peg.1519"/>
<dbReference type="InterPro" id="IPR036662">
    <property type="entry name" value="PTS_EIIA_man-typ_sf"/>
</dbReference>
<dbReference type="RefSeq" id="WP_046307932.1">
    <property type="nucleotide sequence ID" value="NZ_KQ034000.1"/>
</dbReference>
<evidence type="ECO:0000256" key="1">
    <source>
        <dbReference type="ARBA" id="ARBA00022679"/>
    </source>
</evidence>
<dbReference type="SUPFAM" id="SSF53062">
    <property type="entry name" value="PTS system fructose IIA component-like"/>
    <property type="match status" value="1"/>
</dbReference>
<dbReference type="EMBL" id="JXLG01000010">
    <property type="protein sequence ID" value="KJY60038.1"/>
    <property type="molecule type" value="Genomic_DNA"/>
</dbReference>
<dbReference type="GO" id="GO:0009401">
    <property type="term" value="P:phosphoenolpyruvate-dependent sugar phosphotransferase system"/>
    <property type="evidence" value="ECO:0007669"/>
    <property type="project" value="InterPro"/>
</dbReference>
<feature type="domain" description="PTS EIIA type-4" evidence="2">
    <location>
        <begin position="1"/>
        <end position="133"/>
    </location>
</feature>
<dbReference type="InterPro" id="IPR051471">
    <property type="entry name" value="Bacterial_PTS_sugar_comp"/>
</dbReference>
<dbReference type="HOGENOM" id="CLU_123235_3_2_9"/>
<protein>
    <submittedName>
        <fullName evidence="3">PTS Man IIA</fullName>
    </submittedName>
</protein>
<dbReference type="AlphaFoldDB" id="A0A0F4LP17"/>
<dbReference type="GO" id="GO:0016740">
    <property type="term" value="F:transferase activity"/>
    <property type="evidence" value="ECO:0007669"/>
    <property type="project" value="UniProtKB-KW"/>
</dbReference>
<evidence type="ECO:0000313" key="3">
    <source>
        <dbReference type="EMBL" id="KJY60038.1"/>
    </source>
</evidence>
<name>A0A0F4LP17_9LACO</name>
<dbReference type="PANTHER" id="PTHR33799">
    <property type="entry name" value="PTS PERMEASE-RELATED-RELATED"/>
    <property type="match status" value="1"/>
</dbReference>
<dbReference type="Gene3D" id="3.40.50.510">
    <property type="entry name" value="Phosphotransferase system, mannose-type IIA component"/>
    <property type="match status" value="1"/>
</dbReference>
<accession>A0A0F4LP17</accession>
<dbReference type="PANTHER" id="PTHR33799:SF1">
    <property type="entry name" value="PTS SYSTEM MANNOSE-SPECIFIC EIIAB COMPONENT-RELATED"/>
    <property type="match status" value="1"/>
</dbReference>
<proteinExistence type="predicted"/>
<dbReference type="InterPro" id="IPR004701">
    <property type="entry name" value="PTS_EIIA_man-typ"/>
</dbReference>